<name>A0A7V9A921_9BACT</name>
<feature type="transmembrane region" description="Helical" evidence="1">
    <location>
        <begin position="63"/>
        <end position="84"/>
    </location>
</feature>
<dbReference type="Proteomes" id="UP000551616">
    <property type="component" value="Unassembled WGS sequence"/>
</dbReference>
<comment type="caution">
    <text evidence="2">The sequence shown here is derived from an EMBL/GenBank/DDBJ whole genome shotgun (WGS) entry which is preliminary data.</text>
</comment>
<keyword evidence="1" id="KW-1133">Transmembrane helix</keyword>
<evidence type="ECO:0000313" key="2">
    <source>
        <dbReference type="EMBL" id="MBA2117017.1"/>
    </source>
</evidence>
<proteinExistence type="predicted"/>
<evidence type="ECO:0000256" key="1">
    <source>
        <dbReference type="SAM" id="Phobius"/>
    </source>
</evidence>
<dbReference type="EMBL" id="JABRWO010000012">
    <property type="protein sequence ID" value="MBA2117017.1"/>
    <property type="molecule type" value="Genomic_DNA"/>
</dbReference>
<keyword evidence="1" id="KW-0472">Membrane</keyword>
<dbReference type="AlphaFoldDB" id="A0A7V9A921"/>
<reference evidence="2 3" key="1">
    <citation type="submission" date="2020-05" db="EMBL/GenBank/DDBJ databases">
        <title>Bremerella alba sp. nov., a novel planctomycete isolated from the surface of the macroalga Fucus spiralis.</title>
        <authorList>
            <person name="Godinho O."/>
            <person name="Botelho R."/>
            <person name="Albuquerque L."/>
            <person name="Wiegand S."/>
            <person name="Da Costa M.S."/>
            <person name="Lobo-Da-Cunha A."/>
            <person name="Jogler C."/>
            <person name="Lage O.M."/>
        </authorList>
    </citation>
    <scope>NUCLEOTIDE SEQUENCE [LARGE SCALE GENOMIC DNA]</scope>
    <source>
        <strain evidence="2 3">FF15</strain>
    </source>
</reference>
<protein>
    <submittedName>
        <fullName evidence="2">Uncharacterized protein</fullName>
    </submittedName>
</protein>
<keyword evidence="1" id="KW-0812">Transmembrane</keyword>
<evidence type="ECO:0000313" key="3">
    <source>
        <dbReference type="Proteomes" id="UP000551616"/>
    </source>
</evidence>
<organism evidence="2 3">
    <name type="scientific">Bremerella alba</name>
    <dbReference type="NCBI Taxonomy" id="980252"/>
    <lineage>
        <taxon>Bacteria</taxon>
        <taxon>Pseudomonadati</taxon>
        <taxon>Planctomycetota</taxon>
        <taxon>Planctomycetia</taxon>
        <taxon>Pirellulales</taxon>
        <taxon>Pirellulaceae</taxon>
        <taxon>Bremerella</taxon>
    </lineage>
</organism>
<dbReference type="RefSeq" id="WP_207398397.1">
    <property type="nucleotide sequence ID" value="NZ_JABRWO010000012.1"/>
</dbReference>
<keyword evidence="3" id="KW-1185">Reference proteome</keyword>
<feature type="transmembrane region" description="Helical" evidence="1">
    <location>
        <begin position="90"/>
        <end position="114"/>
    </location>
</feature>
<gene>
    <name evidence="2" type="ORF">HOV93_42110</name>
</gene>
<accession>A0A7V9A921</accession>
<sequence length="265" mass="29491">MTTQPTNPFAAPLADISATGKPEADQAYPMTATATAVIEDVPEPHCGKVRTLGMRFLLGLPQVLIPITLGILFYTLAAFGPVWLNLGGNASLALLVASIILFFTLIYILTNAFCQDRWWETLLRRQIDNRSAPWIARESFPSEFVTLTSTQPQSMASFQLGSNEAEIIDIGLLQLDKTEGEIVLECDNRRYRIPRGSLLLCDVRKIKLQSPWIVVVNLACQTSEGPHEFCIMPADIQPWLIFTAQHRKKQAERIASEILALPKVD</sequence>